<name>A0A7V2SJW1_9BACT</name>
<dbReference type="InterPro" id="IPR037291">
    <property type="entry name" value="DUF4139"/>
</dbReference>
<organism evidence="3">
    <name type="scientific">Nitratifractor salsuginis</name>
    <dbReference type="NCBI Taxonomy" id="269261"/>
    <lineage>
        <taxon>Bacteria</taxon>
        <taxon>Pseudomonadati</taxon>
        <taxon>Campylobacterota</taxon>
        <taxon>Epsilonproteobacteria</taxon>
        <taxon>Campylobacterales</taxon>
        <taxon>Sulfurovaceae</taxon>
        <taxon>Nitratifractor</taxon>
    </lineage>
</organism>
<dbReference type="PANTHER" id="PTHR38075">
    <property type="entry name" value="DUF4139 DOMAIN-CONTAINING PROTEIN"/>
    <property type="match status" value="1"/>
</dbReference>
<accession>A0A7V2SJW1</accession>
<dbReference type="AlphaFoldDB" id="A0A7V2SJW1"/>
<evidence type="ECO:0000256" key="1">
    <source>
        <dbReference type="SAM" id="SignalP"/>
    </source>
</evidence>
<dbReference type="Pfam" id="PF13598">
    <property type="entry name" value="DUF4139"/>
    <property type="match status" value="1"/>
</dbReference>
<dbReference type="EMBL" id="DRNO01000196">
    <property type="protein sequence ID" value="HFC03805.1"/>
    <property type="molecule type" value="Genomic_DNA"/>
</dbReference>
<feature type="chain" id="PRO_5031477172" description="DUF4139 domain-containing protein" evidence="1">
    <location>
        <begin position="16"/>
        <end position="425"/>
    </location>
</feature>
<sequence>MKLLSLFALGGLVMAADTIIPSKGTDLALTIYNNDRVFVHEIRHTKIPAGKQRLIYQNVPSSLITASVVPRFKGPSVTLYSQNYVYDLVNLQAMLKKSVGRTVSFYPNGKNQPLSKGVLLSAQNPVMVRQEKSGRILALEKPPQVVFPSVPPNMITRPSLIWNIETAEGGDLTVDLKYLGTGIRWKSDYVLDLNPKEKSMDLVGWITVDNRSGVSYPNARITCLAGEVHTAAAPRKNRVLYKAMAEAVAVPDVKEEAFSGYHIYKIPFRETIADKEQKQIRFLEKRAVGYESYGRAEVASFPRKGVQKLRFLNTLRFANTRANGMGIPLPAGIVRMYSTDSEGKTHFIGESRLGNIPADEPVTLTIGTLFDATGEKRTTKYVAREGYRNVVSTYTLNNRGKTPLTLKVEERIPTVGGTIRLKSSC</sequence>
<feature type="signal peptide" evidence="1">
    <location>
        <begin position="1"/>
        <end position="15"/>
    </location>
</feature>
<protein>
    <recommendedName>
        <fullName evidence="2">DUF4139 domain-containing protein</fullName>
    </recommendedName>
</protein>
<feature type="non-terminal residue" evidence="3">
    <location>
        <position position="425"/>
    </location>
</feature>
<comment type="caution">
    <text evidence="3">The sequence shown here is derived from an EMBL/GenBank/DDBJ whole genome shotgun (WGS) entry which is preliminary data.</text>
</comment>
<feature type="domain" description="DUF4139" evidence="2">
    <location>
        <begin position="174"/>
        <end position="414"/>
    </location>
</feature>
<dbReference type="PANTHER" id="PTHR38075:SF1">
    <property type="entry name" value="DUF4139 DOMAIN-CONTAINING PROTEIN"/>
    <property type="match status" value="1"/>
</dbReference>
<gene>
    <name evidence="3" type="ORF">ENJ74_02920</name>
</gene>
<reference evidence="3" key="1">
    <citation type="journal article" date="2020" name="mSystems">
        <title>Genome- and Community-Level Interaction Insights into Carbon Utilization and Element Cycling Functions of Hydrothermarchaeota in Hydrothermal Sediment.</title>
        <authorList>
            <person name="Zhou Z."/>
            <person name="Liu Y."/>
            <person name="Xu W."/>
            <person name="Pan J."/>
            <person name="Luo Z.H."/>
            <person name="Li M."/>
        </authorList>
    </citation>
    <scope>NUCLEOTIDE SEQUENCE [LARGE SCALE GENOMIC DNA]</scope>
    <source>
        <strain evidence="3">HyVt-513</strain>
    </source>
</reference>
<keyword evidence="1" id="KW-0732">Signal</keyword>
<dbReference type="Proteomes" id="UP000885722">
    <property type="component" value="Unassembled WGS sequence"/>
</dbReference>
<evidence type="ECO:0000259" key="2">
    <source>
        <dbReference type="Pfam" id="PF13598"/>
    </source>
</evidence>
<proteinExistence type="predicted"/>
<evidence type="ECO:0000313" key="3">
    <source>
        <dbReference type="EMBL" id="HFC03805.1"/>
    </source>
</evidence>